<dbReference type="EMBL" id="JAGEOJ010000007">
    <property type="protein sequence ID" value="MBO2448994.1"/>
    <property type="molecule type" value="Genomic_DNA"/>
</dbReference>
<keyword evidence="2" id="KW-1015">Disulfide bond</keyword>
<feature type="disulfide bond" evidence="2">
    <location>
        <begin position="226"/>
        <end position="251"/>
    </location>
</feature>
<keyword evidence="4" id="KW-0378">Hydrolase</keyword>
<accession>A0A939PFW8</accession>
<feature type="disulfide bond" evidence="2">
    <location>
        <begin position="370"/>
        <end position="419"/>
    </location>
</feature>
<dbReference type="GO" id="GO:0004806">
    <property type="term" value="F:triacylglycerol lipase activity"/>
    <property type="evidence" value="ECO:0007669"/>
    <property type="project" value="TreeGrafter"/>
</dbReference>
<dbReference type="PANTHER" id="PTHR37981:SF1">
    <property type="entry name" value="SGNH HYDROLASE-TYPE ESTERASE DOMAIN-CONTAINING PROTEIN"/>
    <property type="match status" value="1"/>
</dbReference>
<evidence type="ECO:0000256" key="2">
    <source>
        <dbReference type="PIRSR" id="PIRSR637460-2"/>
    </source>
</evidence>
<evidence type="ECO:0000313" key="5">
    <source>
        <dbReference type="Proteomes" id="UP000669179"/>
    </source>
</evidence>
<feature type="domain" description="SGNH hydrolase-type esterase" evidence="3">
    <location>
        <begin position="206"/>
        <end position="446"/>
    </location>
</feature>
<keyword evidence="5" id="KW-1185">Reference proteome</keyword>
<evidence type="ECO:0000259" key="3">
    <source>
        <dbReference type="Pfam" id="PF13472"/>
    </source>
</evidence>
<sequence>MPLDLDHRVEVGGRSLRQQRVQAHPPAEVIGRQHRAERHALLRAPRRRPRHLDQILGGRQPAGAQRTDERAQVVLDDPRDVPGELLFGEGRIGREAVGERRHHLPCQARDLRRQQGVGRDAADGRREATGRFGRHHRTLRPFLDISLRIIGSSGRIIAQPPKEDPVPLTSRPAFRRSVATFVPAVTALAALSLSPAAQAAAPEYVALGDSMASGPLIPNITGNVGCGRSTHNYAHYLASTLNVAGLNDVTCSGASTKHMTQSQDTSVAGVPTGTVPPQFDALTAGTKLVTLTIGGNDAGLVGVAQDCTTSSPSGTPCKDQYTQGGVDTVAQRIDAFEPKLSAVLDGIRAKSPQARVVVTGYGLYIRQNGCWPAVPVTAGDANWLQGSVNRMNGVIARQASGHGMTYIDLVTPSAGHDACQSPSAKWLEGYVPTSLAAPLHPNQRGEENYARIISSTLRS</sequence>
<dbReference type="SUPFAM" id="SSF52266">
    <property type="entry name" value="SGNH hydrolase"/>
    <property type="match status" value="1"/>
</dbReference>
<feature type="active site" evidence="1">
    <location>
        <position position="440"/>
    </location>
</feature>
<dbReference type="Gene3D" id="3.40.50.1110">
    <property type="entry name" value="SGNH hydrolase"/>
    <property type="match status" value="1"/>
</dbReference>
<gene>
    <name evidence="4" type="ORF">J4573_17965</name>
</gene>
<feature type="active site" description="Nucleophile" evidence="1">
    <location>
        <position position="210"/>
    </location>
</feature>
<name>A0A939PFW8_9ACTN</name>
<comment type="caution">
    <text evidence="4">The sequence shown here is derived from an EMBL/GenBank/DDBJ whole genome shotgun (WGS) entry which is preliminary data.</text>
</comment>
<dbReference type="CDD" id="cd01823">
    <property type="entry name" value="SEST_like"/>
    <property type="match status" value="1"/>
</dbReference>
<dbReference type="InterPro" id="IPR013830">
    <property type="entry name" value="SGNH_hydro"/>
</dbReference>
<dbReference type="AlphaFoldDB" id="A0A939PFW8"/>
<reference evidence="4" key="1">
    <citation type="submission" date="2021-03" db="EMBL/GenBank/DDBJ databases">
        <authorList>
            <person name="Kanchanasin P."/>
            <person name="Saeng-In P."/>
            <person name="Phongsopitanun W."/>
            <person name="Yuki M."/>
            <person name="Kudo T."/>
            <person name="Ohkuma M."/>
            <person name="Tanasupawat S."/>
        </authorList>
    </citation>
    <scope>NUCLEOTIDE SEQUENCE</scope>
    <source>
        <strain evidence="4">GKU 128</strain>
    </source>
</reference>
<dbReference type="Proteomes" id="UP000669179">
    <property type="component" value="Unassembled WGS sequence"/>
</dbReference>
<evidence type="ECO:0000313" key="4">
    <source>
        <dbReference type="EMBL" id="MBO2448994.1"/>
    </source>
</evidence>
<evidence type="ECO:0000256" key="1">
    <source>
        <dbReference type="PIRSR" id="PIRSR637460-1"/>
    </source>
</evidence>
<dbReference type="Pfam" id="PF13472">
    <property type="entry name" value="Lipase_GDSL_2"/>
    <property type="match status" value="1"/>
</dbReference>
<dbReference type="InterPro" id="IPR036514">
    <property type="entry name" value="SGNH_hydro_sf"/>
</dbReference>
<dbReference type="InterPro" id="IPR037460">
    <property type="entry name" value="SEST-like"/>
</dbReference>
<protein>
    <submittedName>
        <fullName evidence="4">SGNH/GDSL hydrolase family protein</fullName>
    </submittedName>
</protein>
<proteinExistence type="predicted"/>
<organism evidence="4 5">
    <name type="scientific">Actinomadura barringtoniae</name>
    <dbReference type="NCBI Taxonomy" id="1427535"/>
    <lineage>
        <taxon>Bacteria</taxon>
        <taxon>Bacillati</taxon>
        <taxon>Actinomycetota</taxon>
        <taxon>Actinomycetes</taxon>
        <taxon>Streptosporangiales</taxon>
        <taxon>Thermomonosporaceae</taxon>
        <taxon>Actinomadura</taxon>
    </lineage>
</organism>
<feature type="disulfide bond" evidence="2">
    <location>
        <begin position="307"/>
        <end position="317"/>
    </location>
</feature>
<dbReference type="PANTHER" id="PTHR37981">
    <property type="entry name" value="LIPASE 2"/>
    <property type="match status" value="1"/>
</dbReference>
<dbReference type="GO" id="GO:0019433">
    <property type="term" value="P:triglyceride catabolic process"/>
    <property type="evidence" value="ECO:0007669"/>
    <property type="project" value="TreeGrafter"/>
</dbReference>